<keyword evidence="3" id="KW-1185">Reference proteome</keyword>
<evidence type="ECO:0008006" key="4">
    <source>
        <dbReference type="Google" id="ProtNLM"/>
    </source>
</evidence>
<dbReference type="EMBL" id="JABBWG010000052">
    <property type="protein sequence ID" value="KAG1805523.1"/>
    <property type="molecule type" value="Genomic_DNA"/>
</dbReference>
<name>A0A9P7DX24_9AGAM</name>
<dbReference type="RefSeq" id="XP_041187276.1">
    <property type="nucleotide sequence ID" value="XM_041333529.1"/>
</dbReference>
<accession>A0A9P7DX24</accession>
<sequence>MWMWMWIWIWIWICSSDQTSSEIRVELVRQETICSACRISYWYQFGFTSGRNKGAVAGNCNGTIESAVKKQMKETYVHVITSLGANGTNCVCKRRREEFT</sequence>
<dbReference type="Proteomes" id="UP000807769">
    <property type="component" value="Unassembled WGS sequence"/>
</dbReference>
<organism evidence="2 3">
    <name type="scientific">Suillus subaureus</name>
    <dbReference type="NCBI Taxonomy" id="48587"/>
    <lineage>
        <taxon>Eukaryota</taxon>
        <taxon>Fungi</taxon>
        <taxon>Dikarya</taxon>
        <taxon>Basidiomycota</taxon>
        <taxon>Agaricomycotina</taxon>
        <taxon>Agaricomycetes</taxon>
        <taxon>Agaricomycetidae</taxon>
        <taxon>Boletales</taxon>
        <taxon>Suillineae</taxon>
        <taxon>Suillaceae</taxon>
        <taxon>Suillus</taxon>
    </lineage>
</organism>
<evidence type="ECO:0000313" key="3">
    <source>
        <dbReference type="Proteomes" id="UP000807769"/>
    </source>
</evidence>
<feature type="signal peptide" evidence="1">
    <location>
        <begin position="1"/>
        <end position="21"/>
    </location>
</feature>
<feature type="chain" id="PRO_5040251973" description="Secreted protein" evidence="1">
    <location>
        <begin position="22"/>
        <end position="100"/>
    </location>
</feature>
<proteinExistence type="predicted"/>
<dbReference type="AlphaFoldDB" id="A0A9P7DX24"/>
<keyword evidence="1" id="KW-0732">Signal</keyword>
<protein>
    <recommendedName>
        <fullName evidence="4">Secreted protein</fullName>
    </recommendedName>
</protein>
<gene>
    <name evidence="2" type="ORF">BJ212DRAFT_1303987</name>
</gene>
<evidence type="ECO:0000313" key="2">
    <source>
        <dbReference type="EMBL" id="KAG1805523.1"/>
    </source>
</evidence>
<reference evidence="2" key="1">
    <citation type="journal article" date="2020" name="New Phytol.">
        <title>Comparative genomics reveals dynamic genome evolution in host specialist ectomycorrhizal fungi.</title>
        <authorList>
            <person name="Lofgren L.A."/>
            <person name="Nguyen N.H."/>
            <person name="Vilgalys R."/>
            <person name="Ruytinx J."/>
            <person name="Liao H.L."/>
            <person name="Branco S."/>
            <person name="Kuo A."/>
            <person name="LaButti K."/>
            <person name="Lipzen A."/>
            <person name="Andreopoulos W."/>
            <person name="Pangilinan J."/>
            <person name="Riley R."/>
            <person name="Hundley H."/>
            <person name="Na H."/>
            <person name="Barry K."/>
            <person name="Grigoriev I.V."/>
            <person name="Stajich J.E."/>
            <person name="Kennedy P.G."/>
        </authorList>
    </citation>
    <scope>NUCLEOTIDE SEQUENCE</scope>
    <source>
        <strain evidence="2">MN1</strain>
    </source>
</reference>
<comment type="caution">
    <text evidence="2">The sequence shown here is derived from an EMBL/GenBank/DDBJ whole genome shotgun (WGS) entry which is preliminary data.</text>
</comment>
<evidence type="ECO:0000256" key="1">
    <source>
        <dbReference type="SAM" id="SignalP"/>
    </source>
</evidence>
<dbReference type="GeneID" id="64627546"/>